<dbReference type="InterPro" id="IPR000073">
    <property type="entry name" value="AB_hydrolase_1"/>
</dbReference>
<dbReference type="InterPro" id="IPR029058">
    <property type="entry name" value="AB_hydrolase_fold"/>
</dbReference>
<dbReference type="AlphaFoldDB" id="A0A9P4Q167"/>
<reference evidence="2" key="1">
    <citation type="journal article" date="2020" name="Stud. Mycol.">
        <title>101 Dothideomycetes genomes: a test case for predicting lifestyles and emergence of pathogens.</title>
        <authorList>
            <person name="Haridas S."/>
            <person name="Albert R."/>
            <person name="Binder M."/>
            <person name="Bloem J."/>
            <person name="Labutti K."/>
            <person name="Salamov A."/>
            <person name="Andreopoulos B."/>
            <person name="Baker S."/>
            <person name="Barry K."/>
            <person name="Bills G."/>
            <person name="Bluhm B."/>
            <person name="Cannon C."/>
            <person name="Castanera R."/>
            <person name="Culley D."/>
            <person name="Daum C."/>
            <person name="Ezra D."/>
            <person name="Gonzalez J."/>
            <person name="Henrissat B."/>
            <person name="Kuo A."/>
            <person name="Liang C."/>
            <person name="Lipzen A."/>
            <person name="Lutzoni F."/>
            <person name="Magnuson J."/>
            <person name="Mondo S."/>
            <person name="Nolan M."/>
            <person name="Ohm R."/>
            <person name="Pangilinan J."/>
            <person name="Park H.-J."/>
            <person name="Ramirez L."/>
            <person name="Alfaro M."/>
            <person name="Sun H."/>
            <person name="Tritt A."/>
            <person name="Yoshinaga Y."/>
            <person name="Zwiers L.-H."/>
            <person name="Turgeon B."/>
            <person name="Goodwin S."/>
            <person name="Spatafora J."/>
            <person name="Crous P."/>
            <person name="Grigoriev I."/>
        </authorList>
    </citation>
    <scope>NUCLEOTIDE SEQUENCE</scope>
    <source>
        <strain evidence="2">CBS 116435</strain>
    </source>
</reference>
<name>A0A9P4Q167_9PEZI</name>
<evidence type="ECO:0000313" key="2">
    <source>
        <dbReference type="EMBL" id="KAF2717605.1"/>
    </source>
</evidence>
<sequence>MHNSFVLFAGFASAMPVFNTSPSIADAGIPAVLTSPSIAGFRDPTIHPSRGGKSICVSGLVNVVGATTHNFQVRKELVPLNQTAVTALMIEAFIPGNAAQTPKLESVNQTFEIATTLCMPADATTSPPKTVQFLTHGAGLDGYYWDFAPGYSYVDVAVGAGHSVLFYDRLGQGNSEHPDPRIVQAPLELELAHEMVSLLRAGNIGGTAFSKVVGVGHSYGSGITEGLNVYYPTLFDASILTGFGTNSTIGTTMGFDLGCNPTVASAVSAQRFGDLPAGYFACQSAQGVQIDFFSYPGFDPAILAQTFEQQGVSPIGSMLGGSIGGVATNYTNPLAVVNGMNDYPYCTGNCSYPTDQAALVQPKFYPNVKAEDFGSFLVPNAGHGFNLHFSAGEGYTFIQNFLKSHDI</sequence>
<evidence type="ECO:0000259" key="1">
    <source>
        <dbReference type="Pfam" id="PF12697"/>
    </source>
</evidence>
<dbReference type="Proteomes" id="UP000799441">
    <property type="component" value="Unassembled WGS sequence"/>
</dbReference>
<proteinExistence type="predicted"/>
<gene>
    <name evidence="2" type="ORF">K431DRAFT_276534</name>
</gene>
<evidence type="ECO:0000313" key="3">
    <source>
        <dbReference type="Proteomes" id="UP000799441"/>
    </source>
</evidence>
<dbReference type="EMBL" id="MU003840">
    <property type="protein sequence ID" value="KAF2717605.1"/>
    <property type="molecule type" value="Genomic_DNA"/>
</dbReference>
<dbReference type="Gene3D" id="3.40.50.1820">
    <property type="entry name" value="alpha/beta hydrolase"/>
    <property type="match status" value="1"/>
</dbReference>
<accession>A0A9P4Q167</accession>
<dbReference type="OrthoDB" id="190201at2759"/>
<dbReference type="SUPFAM" id="SSF53474">
    <property type="entry name" value="alpha/beta-Hydrolases"/>
    <property type="match status" value="1"/>
</dbReference>
<comment type="caution">
    <text evidence="2">The sequence shown here is derived from an EMBL/GenBank/DDBJ whole genome shotgun (WGS) entry which is preliminary data.</text>
</comment>
<keyword evidence="3" id="KW-1185">Reference proteome</keyword>
<dbReference type="Pfam" id="PF12697">
    <property type="entry name" value="Abhydrolase_6"/>
    <property type="match status" value="1"/>
</dbReference>
<organism evidence="2 3">
    <name type="scientific">Polychaeton citri CBS 116435</name>
    <dbReference type="NCBI Taxonomy" id="1314669"/>
    <lineage>
        <taxon>Eukaryota</taxon>
        <taxon>Fungi</taxon>
        <taxon>Dikarya</taxon>
        <taxon>Ascomycota</taxon>
        <taxon>Pezizomycotina</taxon>
        <taxon>Dothideomycetes</taxon>
        <taxon>Dothideomycetidae</taxon>
        <taxon>Capnodiales</taxon>
        <taxon>Capnodiaceae</taxon>
        <taxon>Polychaeton</taxon>
    </lineage>
</organism>
<protein>
    <recommendedName>
        <fullName evidence="1">AB hydrolase-1 domain-containing protein</fullName>
    </recommendedName>
</protein>
<feature type="domain" description="AB hydrolase-1" evidence="1">
    <location>
        <begin position="134"/>
        <end position="387"/>
    </location>
</feature>